<sequence>MSRNCQLYLPLREANRRKIGGNTVIQVAEPAQICDLTFQKTAKSAYLYNDSLGREFAIYPPRTKQSHSEVPCQLRICQDAIGPEDLTCDTKLKWLQHPADDWVADPKSIVKEWQGHFRFIQEDEKSGTVGLREPQIGAIHATAAHWTLRSNPVTVVMPTGTGKTETMLSLLVYAQCPRLLVVVPSDALRSQLFTKFQSLGCLRKIQAIPHGIPNPCTGLLKRGIHDEQEARDFANCCNVIVATASILNSCDEASRKALAGECTHLFVDEAHHLGAKTWQHIKDLFEEKHVVQFTATPFRRDGKRFSGKLVYNYPLGRAQKAGYFKYVDLCPVDEIDEAASDRKIAERTIAKLREDLEKTLDHLVLARVKNISDVENVVSIYNEIAPEFNAIGIHSQVSQTEKLKCLEKLENRKSRILVCVDMFGEGFDLPNLKIAAMHEIHRSLPITLQFVGRFTRKASSVGDASVVVNVANPSVDKELQALYAEDANWNELLRRQSESKIEEEVRLQELIDSFEGTLPDELPLWNLRPTMSALMFTAEEAKWQPEKLLEVLPSTEVQWHAINPSEKIIVVVFAKKDDVKWGRYKDIRDWTWHLIVANWNDELGLLFLHASNYGVLNTRRAACAIIGDDAKLVNGLRVCRAFSNIERPMVKNLGASRTGTVRYTMYFGPDVSAGLSLIEKSEASLNNLFGWGYENGSRITQGCSFKKGKLWSVTGGTINDWQQWCCGVGSKVIDENIDENEITSGFLKPQELEARPRKVPVEVEWGEDILRSAEDRVIIRQGEDEFRLNEVDIVIDSHSDEGPYKFKIISPKSESVYNFQIGGSQGFSYSLIAGLEIEIKKSSGEFNSLADWCMRDPLLFMYADGAFSYNNFLVEAECQGEFDADSIETLDWATVDIKRESEGQDKRKDSIQYKMIENIWDDYDVIFNDDDSGEAADIIAIRRESNDQVTLCLVHCKYSLHDQIGARVDDFYQLCGQAQKCIKWKHGGMKALLEHMKSRHNKWRQQGYSRFRKGAYGDASKLEQLTRRSKLQFEVMVVLTCPRIMYQLLLESYPSHLSCIAVAEP</sequence>
<dbReference type="Gene3D" id="3.40.50.300">
    <property type="entry name" value="P-loop containing nucleotide triphosphate hydrolases"/>
    <property type="match status" value="2"/>
</dbReference>
<dbReference type="GO" id="GO:0004386">
    <property type="term" value="F:helicase activity"/>
    <property type="evidence" value="ECO:0007669"/>
    <property type="project" value="UniProtKB-KW"/>
</dbReference>
<dbReference type="InterPro" id="IPR006935">
    <property type="entry name" value="Helicase/UvrB_N"/>
</dbReference>
<keyword evidence="4" id="KW-0378">Hydrolase</keyword>
<keyword evidence="4" id="KW-0347">Helicase</keyword>
<accession>A0A1U9NJ00</accession>
<evidence type="ECO:0000259" key="2">
    <source>
        <dbReference type="PROSITE" id="PS51192"/>
    </source>
</evidence>
<gene>
    <name evidence="4" type="ORF">STSP2_01061</name>
</gene>
<dbReference type="STRING" id="1936003.STSP2_01061"/>
<keyword evidence="1" id="KW-0175">Coiled coil</keyword>
<evidence type="ECO:0000313" key="5">
    <source>
        <dbReference type="Proteomes" id="UP000189674"/>
    </source>
</evidence>
<dbReference type="PANTHER" id="PTHR47396">
    <property type="entry name" value="TYPE I RESTRICTION ENZYME ECOKI R PROTEIN"/>
    <property type="match status" value="1"/>
</dbReference>
<evidence type="ECO:0000313" key="4">
    <source>
        <dbReference type="EMBL" id="AQT67909.1"/>
    </source>
</evidence>
<reference evidence="5" key="1">
    <citation type="submission" date="2017-02" db="EMBL/GenBank/DDBJ databases">
        <title>Comparative genomics and description of representatives of a novel lineage of planctomycetes thriving in anoxic sediments.</title>
        <authorList>
            <person name="Spring S."/>
            <person name="Bunk B."/>
            <person name="Sproer C."/>
        </authorList>
    </citation>
    <scope>NUCLEOTIDE SEQUENCE [LARGE SCALE GENOMIC DNA]</scope>
    <source>
        <strain evidence="5">ST-NAGAB-D1</strain>
    </source>
</reference>
<evidence type="ECO:0000259" key="3">
    <source>
        <dbReference type="PROSITE" id="PS51194"/>
    </source>
</evidence>
<dbReference type="Proteomes" id="UP000189674">
    <property type="component" value="Chromosome"/>
</dbReference>
<evidence type="ECO:0000256" key="1">
    <source>
        <dbReference type="SAM" id="Coils"/>
    </source>
</evidence>
<feature type="coiled-coil region" evidence="1">
    <location>
        <begin position="335"/>
        <end position="362"/>
    </location>
</feature>
<dbReference type="InterPro" id="IPR027417">
    <property type="entry name" value="P-loop_NTPase"/>
</dbReference>
<dbReference type="PROSITE" id="PS51192">
    <property type="entry name" value="HELICASE_ATP_BIND_1"/>
    <property type="match status" value="1"/>
</dbReference>
<keyword evidence="4" id="KW-0067">ATP-binding</keyword>
<protein>
    <submittedName>
        <fullName evidence="4">ATP-dependent RNA helicase DbpA</fullName>
    </submittedName>
</protein>
<dbReference type="GO" id="GO:0005829">
    <property type="term" value="C:cytosol"/>
    <property type="evidence" value="ECO:0007669"/>
    <property type="project" value="TreeGrafter"/>
</dbReference>
<dbReference type="InterPro" id="IPR001650">
    <property type="entry name" value="Helicase_C-like"/>
</dbReference>
<dbReference type="SUPFAM" id="SSF52540">
    <property type="entry name" value="P-loop containing nucleoside triphosphate hydrolases"/>
    <property type="match status" value="1"/>
</dbReference>
<dbReference type="InterPro" id="IPR014001">
    <property type="entry name" value="Helicase_ATP-bd"/>
</dbReference>
<name>A0A1U9NJ00_9BACT</name>
<dbReference type="GO" id="GO:0005524">
    <property type="term" value="F:ATP binding"/>
    <property type="evidence" value="ECO:0007669"/>
    <property type="project" value="InterPro"/>
</dbReference>
<keyword evidence="4" id="KW-0547">Nucleotide-binding</keyword>
<dbReference type="GO" id="GO:0003677">
    <property type="term" value="F:DNA binding"/>
    <property type="evidence" value="ECO:0007669"/>
    <property type="project" value="InterPro"/>
</dbReference>
<dbReference type="PROSITE" id="PS51194">
    <property type="entry name" value="HELICASE_CTER"/>
    <property type="match status" value="1"/>
</dbReference>
<keyword evidence="5" id="KW-1185">Reference proteome</keyword>
<dbReference type="InterPro" id="IPR050742">
    <property type="entry name" value="Helicase_Restrict-Modif_Enz"/>
</dbReference>
<dbReference type="SMART" id="SM00487">
    <property type="entry name" value="DEXDc"/>
    <property type="match status" value="1"/>
</dbReference>
<feature type="domain" description="Helicase ATP-binding" evidence="2">
    <location>
        <begin position="144"/>
        <end position="315"/>
    </location>
</feature>
<dbReference type="EMBL" id="CP019791">
    <property type="protein sequence ID" value="AQT67909.1"/>
    <property type="molecule type" value="Genomic_DNA"/>
</dbReference>
<dbReference type="OrthoDB" id="9802848at2"/>
<organism evidence="4 5">
    <name type="scientific">Anaerohalosphaera lusitana</name>
    <dbReference type="NCBI Taxonomy" id="1936003"/>
    <lineage>
        <taxon>Bacteria</taxon>
        <taxon>Pseudomonadati</taxon>
        <taxon>Planctomycetota</taxon>
        <taxon>Phycisphaerae</taxon>
        <taxon>Sedimentisphaerales</taxon>
        <taxon>Anaerohalosphaeraceae</taxon>
        <taxon>Anaerohalosphaera</taxon>
    </lineage>
</organism>
<dbReference type="PANTHER" id="PTHR47396:SF1">
    <property type="entry name" value="ATP-DEPENDENT HELICASE IRC3-RELATED"/>
    <property type="match status" value="1"/>
</dbReference>
<dbReference type="RefSeq" id="WP_146660454.1">
    <property type="nucleotide sequence ID" value="NZ_CP019791.1"/>
</dbReference>
<proteinExistence type="predicted"/>
<dbReference type="GO" id="GO:0016787">
    <property type="term" value="F:hydrolase activity"/>
    <property type="evidence" value="ECO:0007669"/>
    <property type="project" value="InterPro"/>
</dbReference>
<feature type="domain" description="Helicase C-terminal" evidence="3">
    <location>
        <begin position="351"/>
        <end position="530"/>
    </location>
</feature>
<dbReference type="AlphaFoldDB" id="A0A1U9NJ00"/>
<dbReference type="Pfam" id="PF00271">
    <property type="entry name" value="Helicase_C"/>
    <property type="match status" value="1"/>
</dbReference>
<dbReference type="CDD" id="cd17926">
    <property type="entry name" value="DEXHc_RE"/>
    <property type="match status" value="1"/>
</dbReference>
<dbReference type="SMART" id="SM00490">
    <property type="entry name" value="HELICc"/>
    <property type="match status" value="1"/>
</dbReference>
<dbReference type="Pfam" id="PF04851">
    <property type="entry name" value="ResIII"/>
    <property type="match status" value="1"/>
</dbReference>
<dbReference type="KEGG" id="alus:STSP2_01061"/>